<evidence type="ECO:0000313" key="2">
    <source>
        <dbReference type="EMBL" id="GII89827.1"/>
    </source>
</evidence>
<dbReference type="InterPro" id="IPR016181">
    <property type="entry name" value="Acyl_CoA_acyltransferase"/>
</dbReference>
<gene>
    <name evidence="2" type="ORF">Ssi02_00580</name>
</gene>
<reference evidence="2" key="1">
    <citation type="submission" date="2021-01" db="EMBL/GenBank/DDBJ databases">
        <title>Whole genome shotgun sequence of Sinosporangium siamense NBRC 109515.</title>
        <authorList>
            <person name="Komaki H."/>
            <person name="Tamura T."/>
        </authorList>
    </citation>
    <scope>NUCLEOTIDE SEQUENCE</scope>
    <source>
        <strain evidence="2">NBRC 109515</strain>
    </source>
</reference>
<accession>A0A919RA47</accession>
<name>A0A919RA47_9ACTN</name>
<evidence type="ECO:0000259" key="1">
    <source>
        <dbReference type="PROSITE" id="PS51186"/>
    </source>
</evidence>
<sequence length="231" mass="24960">MHAGTALHPLTLRRADSADLTAVLGVLAEAAEWLHQLGVRQWPRGGFGAERIEPLIEDRVLYVVEDSAYRIDHVPAARFGDAPTSADGVARLAGPEASPGLAAVVALDDNADTEFWTPADEPGSGLYVHKLAIARRWAGHGVGDALLDWAGLRVVAAGGRWLRLDCSKDNLRLQRYYMGRRFRHLRTVDLPHRASGALFQRPAGMRGGEAKVALRDLATHGGRSLLISAKG</sequence>
<dbReference type="PROSITE" id="PS51186">
    <property type="entry name" value="GNAT"/>
    <property type="match status" value="1"/>
</dbReference>
<comment type="caution">
    <text evidence="2">The sequence shown here is derived from an EMBL/GenBank/DDBJ whole genome shotgun (WGS) entry which is preliminary data.</text>
</comment>
<dbReference type="Proteomes" id="UP000606172">
    <property type="component" value="Unassembled WGS sequence"/>
</dbReference>
<proteinExistence type="predicted"/>
<organism evidence="2 3">
    <name type="scientific">Sinosporangium siamense</name>
    <dbReference type="NCBI Taxonomy" id="1367973"/>
    <lineage>
        <taxon>Bacteria</taxon>
        <taxon>Bacillati</taxon>
        <taxon>Actinomycetota</taxon>
        <taxon>Actinomycetes</taxon>
        <taxon>Streptosporangiales</taxon>
        <taxon>Streptosporangiaceae</taxon>
        <taxon>Sinosporangium</taxon>
    </lineage>
</organism>
<dbReference type="RefSeq" id="WP_204019667.1">
    <property type="nucleotide sequence ID" value="NZ_BOOW01000001.1"/>
</dbReference>
<dbReference type="InterPro" id="IPR000182">
    <property type="entry name" value="GNAT_dom"/>
</dbReference>
<protein>
    <recommendedName>
        <fullName evidence="1">N-acetyltransferase domain-containing protein</fullName>
    </recommendedName>
</protein>
<keyword evidence="3" id="KW-1185">Reference proteome</keyword>
<dbReference type="EMBL" id="BOOW01000001">
    <property type="protein sequence ID" value="GII89827.1"/>
    <property type="molecule type" value="Genomic_DNA"/>
</dbReference>
<evidence type="ECO:0000313" key="3">
    <source>
        <dbReference type="Proteomes" id="UP000606172"/>
    </source>
</evidence>
<dbReference type="AlphaFoldDB" id="A0A919RA47"/>
<dbReference type="Gene3D" id="3.40.630.30">
    <property type="match status" value="1"/>
</dbReference>
<dbReference type="SUPFAM" id="SSF55729">
    <property type="entry name" value="Acyl-CoA N-acyltransferases (Nat)"/>
    <property type="match status" value="1"/>
</dbReference>
<feature type="domain" description="N-acetyltransferase" evidence="1">
    <location>
        <begin position="58"/>
        <end position="204"/>
    </location>
</feature>
<dbReference type="GO" id="GO:0016747">
    <property type="term" value="F:acyltransferase activity, transferring groups other than amino-acyl groups"/>
    <property type="evidence" value="ECO:0007669"/>
    <property type="project" value="InterPro"/>
</dbReference>